<protein>
    <submittedName>
        <fullName evidence="1">Uncharacterized protein</fullName>
    </submittedName>
</protein>
<keyword evidence="2" id="KW-1185">Reference proteome</keyword>
<accession>A0ABQ5AF68</accession>
<evidence type="ECO:0000313" key="2">
    <source>
        <dbReference type="Proteomes" id="UP001151760"/>
    </source>
</evidence>
<name>A0ABQ5AF68_9ASTR</name>
<sequence length="487" mass="54182">MSWAPPWAIPFGPWKPVLMSLWPIHHGPGPQYKKKESLPQPLIKLPLIIKDQIQMRELREFTSGITHPRRTAPGCAGGPRECEYSGFPSGEGRAYMGDSYHGPFVPYLLSLLLVKRMGIVFPSAHGRLQCYTKKLDALRRWREMFFWVDDALVPWDFAFYTQGSLSRDERPPPGSYRRINGTRAGANGDVDLWVETQGGATGDDGAGGHRQRVVRSLSIGSMHCRGTSGFLCAGGEHATPVPPQTGPKAFEGMPVDQLMEEFDMVTAWQDARVAHSESKAEAESSRSYAQNLDLRKNDLLVNVEQGVARDVLSQGKLSMGCCFATRVGGGGLLEKQEEKVEQSSIEYDEELYPHMLSAIAERRRKRMEELHENEVMKLLGSKKPTSYCQMSCDQDYHIDVDNGGVKLWLGMPPRALSGQNDTFSRPGCVATALFLSFRPETSPVRMDVPVSVSDCATYGSVKLMGKLEEAREEMHATKLEVRASHCS</sequence>
<evidence type="ECO:0000313" key="1">
    <source>
        <dbReference type="EMBL" id="GJT00192.1"/>
    </source>
</evidence>
<proteinExistence type="predicted"/>
<dbReference type="EMBL" id="BQNB010012176">
    <property type="protein sequence ID" value="GJT00192.1"/>
    <property type="molecule type" value="Genomic_DNA"/>
</dbReference>
<reference evidence="1" key="2">
    <citation type="submission" date="2022-01" db="EMBL/GenBank/DDBJ databases">
        <authorList>
            <person name="Yamashiro T."/>
            <person name="Shiraishi A."/>
            <person name="Satake H."/>
            <person name="Nakayama K."/>
        </authorList>
    </citation>
    <scope>NUCLEOTIDE SEQUENCE</scope>
</reference>
<comment type="caution">
    <text evidence="1">The sequence shown here is derived from an EMBL/GenBank/DDBJ whole genome shotgun (WGS) entry which is preliminary data.</text>
</comment>
<reference evidence="1" key="1">
    <citation type="journal article" date="2022" name="Int. J. Mol. Sci.">
        <title>Draft Genome of Tanacetum Coccineum: Genomic Comparison of Closely Related Tanacetum-Family Plants.</title>
        <authorList>
            <person name="Yamashiro T."/>
            <person name="Shiraishi A."/>
            <person name="Nakayama K."/>
            <person name="Satake H."/>
        </authorList>
    </citation>
    <scope>NUCLEOTIDE SEQUENCE</scope>
</reference>
<dbReference type="Proteomes" id="UP001151760">
    <property type="component" value="Unassembled WGS sequence"/>
</dbReference>
<gene>
    <name evidence="1" type="ORF">Tco_0821361</name>
</gene>
<organism evidence="1 2">
    <name type="scientific">Tanacetum coccineum</name>
    <dbReference type="NCBI Taxonomy" id="301880"/>
    <lineage>
        <taxon>Eukaryota</taxon>
        <taxon>Viridiplantae</taxon>
        <taxon>Streptophyta</taxon>
        <taxon>Embryophyta</taxon>
        <taxon>Tracheophyta</taxon>
        <taxon>Spermatophyta</taxon>
        <taxon>Magnoliopsida</taxon>
        <taxon>eudicotyledons</taxon>
        <taxon>Gunneridae</taxon>
        <taxon>Pentapetalae</taxon>
        <taxon>asterids</taxon>
        <taxon>campanulids</taxon>
        <taxon>Asterales</taxon>
        <taxon>Asteraceae</taxon>
        <taxon>Asteroideae</taxon>
        <taxon>Anthemideae</taxon>
        <taxon>Anthemidinae</taxon>
        <taxon>Tanacetum</taxon>
    </lineage>
</organism>